<evidence type="ECO:0000313" key="1">
    <source>
        <dbReference type="EMBL" id="SCZ80918.1"/>
    </source>
</evidence>
<organism evidence="1 2">
    <name type="scientific">Acidaminobacter hydrogenoformans DSM 2784</name>
    <dbReference type="NCBI Taxonomy" id="1120920"/>
    <lineage>
        <taxon>Bacteria</taxon>
        <taxon>Bacillati</taxon>
        <taxon>Bacillota</taxon>
        <taxon>Clostridia</taxon>
        <taxon>Peptostreptococcales</taxon>
        <taxon>Acidaminobacteraceae</taxon>
        <taxon>Acidaminobacter</taxon>
    </lineage>
</organism>
<dbReference type="SUPFAM" id="SSF69118">
    <property type="entry name" value="AhpD-like"/>
    <property type="match status" value="1"/>
</dbReference>
<dbReference type="Proteomes" id="UP000199208">
    <property type="component" value="Unassembled WGS sequence"/>
</dbReference>
<keyword evidence="1" id="KW-0575">Peroxidase</keyword>
<proteinExistence type="predicted"/>
<dbReference type="AlphaFoldDB" id="A0A1G5S422"/>
<sequence length="188" mass="20871">MAAFIDPPKKVPLFLRPGIWLAKKFTGKDLEVPRLLSWYPKAAMGSAALESLVAHKDKTISERMLKLVRMQASFTAYCPFCIDMNSSEYAKSGITPEELSALQDHTLISTTHSFSTREKLALEYARLISDTPLSFPDAFINALKQHFTEREIVILASTAAQVNYWARLIHGLGIPPAGFSGACKLPEE</sequence>
<gene>
    <name evidence="1" type="ORF">SAMN03080599_02515</name>
</gene>
<dbReference type="EMBL" id="FMWL01000015">
    <property type="protein sequence ID" value="SCZ80918.1"/>
    <property type="molecule type" value="Genomic_DNA"/>
</dbReference>
<dbReference type="OrthoDB" id="9801997at2"/>
<dbReference type="GO" id="GO:0004601">
    <property type="term" value="F:peroxidase activity"/>
    <property type="evidence" value="ECO:0007669"/>
    <property type="project" value="UniProtKB-KW"/>
</dbReference>
<keyword evidence="2" id="KW-1185">Reference proteome</keyword>
<keyword evidence="1" id="KW-0560">Oxidoreductase</keyword>
<dbReference type="PANTHER" id="PTHR34846:SF10">
    <property type="entry name" value="CYTOPLASMIC PROTEIN"/>
    <property type="match status" value="1"/>
</dbReference>
<dbReference type="PANTHER" id="PTHR34846">
    <property type="entry name" value="4-CARBOXYMUCONOLACTONE DECARBOXYLASE FAMILY PROTEIN (AFU_ORTHOLOGUE AFUA_6G11590)"/>
    <property type="match status" value="1"/>
</dbReference>
<reference evidence="1 2" key="1">
    <citation type="submission" date="2016-10" db="EMBL/GenBank/DDBJ databases">
        <authorList>
            <person name="de Groot N.N."/>
        </authorList>
    </citation>
    <scope>NUCLEOTIDE SEQUENCE [LARGE SCALE GENOMIC DNA]</scope>
    <source>
        <strain evidence="1 2">DSM 2784</strain>
    </source>
</reference>
<dbReference type="RefSeq" id="WP_092592030.1">
    <property type="nucleotide sequence ID" value="NZ_FMWL01000015.1"/>
</dbReference>
<dbReference type="STRING" id="1120920.SAMN03080599_02515"/>
<protein>
    <submittedName>
        <fullName evidence="1">Alkylhydroperoxidase family enzyme, contains CxxC motif</fullName>
    </submittedName>
</protein>
<dbReference type="InterPro" id="IPR029032">
    <property type="entry name" value="AhpD-like"/>
</dbReference>
<name>A0A1G5S422_9FIRM</name>
<dbReference type="Gene3D" id="1.20.1290.10">
    <property type="entry name" value="AhpD-like"/>
    <property type="match status" value="1"/>
</dbReference>
<evidence type="ECO:0000313" key="2">
    <source>
        <dbReference type="Proteomes" id="UP000199208"/>
    </source>
</evidence>
<accession>A0A1G5S422</accession>